<dbReference type="EMBL" id="FOAS01000006">
    <property type="protein sequence ID" value="SEK89531.1"/>
    <property type="molecule type" value="Genomic_DNA"/>
</dbReference>
<dbReference type="OrthoDB" id="6988097at2"/>
<protein>
    <submittedName>
        <fullName evidence="2">Uncharacterized protein</fullName>
    </submittedName>
</protein>
<feature type="transmembrane region" description="Helical" evidence="1">
    <location>
        <begin position="6"/>
        <end position="23"/>
    </location>
</feature>
<proteinExistence type="predicted"/>
<evidence type="ECO:0000313" key="3">
    <source>
        <dbReference type="Proteomes" id="UP000185766"/>
    </source>
</evidence>
<keyword evidence="1" id="KW-0472">Membrane</keyword>
<dbReference type="AlphaFoldDB" id="A0A1H7KRU7"/>
<keyword evidence="3" id="KW-1185">Reference proteome</keyword>
<organism evidence="2 3">
    <name type="scientific">Atopomonas hussainii</name>
    <dbReference type="NCBI Taxonomy" id="1429083"/>
    <lineage>
        <taxon>Bacteria</taxon>
        <taxon>Pseudomonadati</taxon>
        <taxon>Pseudomonadota</taxon>
        <taxon>Gammaproteobacteria</taxon>
        <taxon>Pseudomonadales</taxon>
        <taxon>Pseudomonadaceae</taxon>
        <taxon>Atopomonas</taxon>
    </lineage>
</organism>
<reference evidence="2 3" key="1">
    <citation type="submission" date="2016-10" db="EMBL/GenBank/DDBJ databases">
        <authorList>
            <person name="de Groot N.N."/>
        </authorList>
    </citation>
    <scope>NUCLEOTIDE SEQUENCE [LARGE SCALE GENOMIC DNA]</scope>
    <source>
        <strain evidence="2 3">JCM 19513</strain>
    </source>
</reference>
<gene>
    <name evidence="2" type="ORF">SAMN05216214_10662</name>
</gene>
<dbReference type="STRING" id="1429083.GCA_001885685_00993"/>
<dbReference type="Proteomes" id="UP000185766">
    <property type="component" value="Unassembled WGS sequence"/>
</dbReference>
<sequence>MNLTWLWVALGLFLIISPAFWLLPSRRQQAQMQLRLAAGRLGLRVTMVRPDWPHWMQDLVAKEVAQYLWLRKNTACKDWQYWQVAPGVWHNQWREPLEEPALLAHLAHLPADVWSISAGPAAVQVTWAERGSEAELAQIGQCLKSL</sequence>
<evidence type="ECO:0000313" key="2">
    <source>
        <dbReference type="EMBL" id="SEK89531.1"/>
    </source>
</evidence>
<dbReference type="RefSeq" id="WP_071870320.1">
    <property type="nucleotide sequence ID" value="NZ_FOAS01000006.1"/>
</dbReference>
<evidence type="ECO:0000256" key="1">
    <source>
        <dbReference type="SAM" id="Phobius"/>
    </source>
</evidence>
<name>A0A1H7KRU7_9GAMM</name>
<accession>A0A1H7KRU7</accession>
<keyword evidence="1" id="KW-1133">Transmembrane helix</keyword>
<keyword evidence="1" id="KW-0812">Transmembrane</keyword>